<protein>
    <recommendedName>
        <fullName evidence="2">Glycosyl hydrolase family 95 N-terminal domain-containing protein</fullName>
    </recommendedName>
</protein>
<dbReference type="GO" id="GO:0004560">
    <property type="term" value="F:alpha-L-fucosidase activity"/>
    <property type="evidence" value="ECO:0007669"/>
    <property type="project" value="TreeGrafter"/>
</dbReference>
<keyword evidence="4" id="KW-1185">Reference proteome</keyword>
<dbReference type="PANTHER" id="PTHR31084:SF0">
    <property type="entry name" value="ALPHA-L-FUCOSIDASE 2"/>
    <property type="match status" value="1"/>
</dbReference>
<reference evidence="3 4" key="1">
    <citation type="submission" date="2019-04" db="EMBL/GenBank/DDBJ databases">
        <authorList>
            <person name="Van Vliet M D."/>
        </authorList>
    </citation>
    <scope>NUCLEOTIDE SEQUENCE [LARGE SCALE GENOMIC DNA]</scope>
    <source>
        <strain evidence="3 4">F21</strain>
    </source>
</reference>
<evidence type="ECO:0000259" key="2">
    <source>
        <dbReference type="Pfam" id="PF14498"/>
    </source>
</evidence>
<evidence type="ECO:0000313" key="4">
    <source>
        <dbReference type="Proteomes" id="UP000346198"/>
    </source>
</evidence>
<organism evidence="3 4">
    <name type="scientific">Pontiella sulfatireligans</name>
    <dbReference type="NCBI Taxonomy" id="2750658"/>
    <lineage>
        <taxon>Bacteria</taxon>
        <taxon>Pseudomonadati</taxon>
        <taxon>Kiritimatiellota</taxon>
        <taxon>Kiritimatiellia</taxon>
        <taxon>Kiritimatiellales</taxon>
        <taxon>Pontiellaceae</taxon>
        <taxon>Pontiella</taxon>
    </lineage>
</organism>
<evidence type="ECO:0000256" key="1">
    <source>
        <dbReference type="SAM" id="SignalP"/>
    </source>
</evidence>
<dbReference type="Gene3D" id="2.70.98.50">
    <property type="entry name" value="putative glycoside hydrolase family protein from bacillus halodurans"/>
    <property type="match status" value="1"/>
</dbReference>
<keyword evidence="1" id="KW-0732">Signal</keyword>
<dbReference type="Proteomes" id="UP000346198">
    <property type="component" value="Unassembled WGS sequence"/>
</dbReference>
<dbReference type="InterPro" id="IPR027414">
    <property type="entry name" value="GH95_N_dom"/>
</dbReference>
<name>A0A6C2UJW2_9BACT</name>
<sequence length="179" mass="19607">MLKKSLVLLLGLASVSTQAVAGWDQLKLNYDEPAKEWTDALPVGNGSMGAMVFGGVERDRIQFNHDTLWAGKPRSYSVPDAHTNLPALRRMLFDGQQKEAEALAMEGFMSKPLRQAAYQPFGDLMLEFPAMGETSGYRRALELDGAVATTEFSVDGVVFKRTVFASHPDGIIAVRIEAD</sequence>
<accession>A0A6C2UJW2</accession>
<dbReference type="Pfam" id="PF14498">
    <property type="entry name" value="Glyco_hyd_65N_2"/>
    <property type="match status" value="1"/>
</dbReference>
<dbReference type="AlphaFoldDB" id="A0A6C2UJW2"/>
<evidence type="ECO:0000313" key="3">
    <source>
        <dbReference type="EMBL" id="VGO20388.1"/>
    </source>
</evidence>
<dbReference type="PANTHER" id="PTHR31084">
    <property type="entry name" value="ALPHA-L-FUCOSIDASE 2"/>
    <property type="match status" value="1"/>
</dbReference>
<feature type="chain" id="PRO_5025610919" description="Glycosyl hydrolase family 95 N-terminal domain-containing protein" evidence="1">
    <location>
        <begin position="22"/>
        <end position="179"/>
    </location>
</feature>
<proteinExistence type="predicted"/>
<feature type="domain" description="Glycosyl hydrolase family 95 N-terminal" evidence="2">
    <location>
        <begin position="28"/>
        <end position="179"/>
    </location>
</feature>
<feature type="signal peptide" evidence="1">
    <location>
        <begin position="1"/>
        <end position="21"/>
    </location>
</feature>
<dbReference type="EMBL" id="CAAHFH010000001">
    <property type="protein sequence ID" value="VGO20388.1"/>
    <property type="molecule type" value="Genomic_DNA"/>
</dbReference>
<gene>
    <name evidence="3" type="ORF">SCARR_02451</name>
</gene>